<dbReference type="AlphaFoldDB" id="A0A381P3E8"/>
<dbReference type="GO" id="GO:0000287">
    <property type="term" value="F:magnesium ion binding"/>
    <property type="evidence" value="ECO:0007669"/>
    <property type="project" value="InterPro"/>
</dbReference>
<dbReference type="GO" id="GO:0002189">
    <property type="term" value="C:ribose phosphate diphosphokinase complex"/>
    <property type="evidence" value="ECO:0007669"/>
    <property type="project" value="TreeGrafter"/>
</dbReference>
<dbReference type="CDD" id="cd06223">
    <property type="entry name" value="PRTases_typeI"/>
    <property type="match status" value="1"/>
</dbReference>
<dbReference type="GO" id="GO:0006164">
    <property type="term" value="P:purine nucleotide biosynthetic process"/>
    <property type="evidence" value="ECO:0007669"/>
    <property type="project" value="TreeGrafter"/>
</dbReference>
<keyword evidence="2" id="KW-0808">Transferase</keyword>
<keyword evidence="3" id="KW-0545">Nucleotide biosynthesis</keyword>
<reference evidence="10" key="1">
    <citation type="submission" date="2018-05" db="EMBL/GenBank/DDBJ databases">
        <authorList>
            <person name="Lanie J.A."/>
            <person name="Ng W.-L."/>
            <person name="Kazmierczak K.M."/>
            <person name="Andrzejewski T.M."/>
            <person name="Davidsen T.M."/>
            <person name="Wayne K.J."/>
            <person name="Tettelin H."/>
            <person name="Glass J.I."/>
            <person name="Rusch D."/>
            <person name="Podicherti R."/>
            <person name="Tsui H.-C.T."/>
            <person name="Winkler M.E."/>
        </authorList>
    </citation>
    <scope>NUCLEOTIDE SEQUENCE</scope>
</reference>
<dbReference type="GO" id="GO:0006015">
    <property type="term" value="P:5-phosphoribose 1-diphosphate biosynthetic process"/>
    <property type="evidence" value="ECO:0007669"/>
    <property type="project" value="TreeGrafter"/>
</dbReference>
<evidence type="ECO:0000259" key="9">
    <source>
        <dbReference type="Pfam" id="PF13793"/>
    </source>
</evidence>
<evidence type="ECO:0000256" key="3">
    <source>
        <dbReference type="ARBA" id="ARBA00022727"/>
    </source>
</evidence>
<dbReference type="Pfam" id="PF00156">
    <property type="entry name" value="Pribosyltran"/>
    <property type="match status" value="1"/>
</dbReference>
<dbReference type="PANTHER" id="PTHR10210">
    <property type="entry name" value="RIBOSE-PHOSPHATE DIPHOSPHOKINASE FAMILY MEMBER"/>
    <property type="match status" value="1"/>
</dbReference>
<name>A0A381P3E8_9ZZZZ</name>
<dbReference type="Gene3D" id="3.40.50.2020">
    <property type="match status" value="2"/>
</dbReference>
<dbReference type="GO" id="GO:0016301">
    <property type="term" value="F:kinase activity"/>
    <property type="evidence" value="ECO:0007669"/>
    <property type="project" value="UniProtKB-KW"/>
</dbReference>
<comment type="catalytic activity">
    <reaction evidence="7">
        <text>D-ribose 5-phosphate + ATP = 5-phospho-alpha-D-ribose 1-diphosphate + AMP + H(+)</text>
        <dbReference type="Rhea" id="RHEA:15609"/>
        <dbReference type="ChEBI" id="CHEBI:15378"/>
        <dbReference type="ChEBI" id="CHEBI:30616"/>
        <dbReference type="ChEBI" id="CHEBI:58017"/>
        <dbReference type="ChEBI" id="CHEBI:78346"/>
        <dbReference type="ChEBI" id="CHEBI:456215"/>
        <dbReference type="EC" id="2.7.6.1"/>
    </reaction>
</comment>
<feature type="domain" description="Ribose-phosphate pyrophosphokinase N-terminal" evidence="9">
    <location>
        <begin position="112"/>
        <end position="144"/>
    </location>
</feature>
<evidence type="ECO:0000256" key="6">
    <source>
        <dbReference type="ARBA" id="ARBA00022840"/>
    </source>
</evidence>
<gene>
    <name evidence="10" type="ORF">METZ01_LOCUS13017</name>
</gene>
<dbReference type="EC" id="2.7.6.1" evidence="1"/>
<evidence type="ECO:0000256" key="7">
    <source>
        <dbReference type="ARBA" id="ARBA00049535"/>
    </source>
</evidence>
<dbReference type="NCBIfam" id="TIGR01251">
    <property type="entry name" value="ribP_PPkin"/>
    <property type="match status" value="1"/>
</dbReference>
<dbReference type="SUPFAM" id="SSF53271">
    <property type="entry name" value="PRTase-like"/>
    <property type="match status" value="2"/>
</dbReference>
<evidence type="ECO:0000259" key="8">
    <source>
        <dbReference type="Pfam" id="PF00156"/>
    </source>
</evidence>
<organism evidence="10">
    <name type="scientific">marine metagenome</name>
    <dbReference type="NCBI Taxonomy" id="408172"/>
    <lineage>
        <taxon>unclassified sequences</taxon>
        <taxon>metagenomes</taxon>
        <taxon>ecological metagenomes</taxon>
    </lineage>
</organism>
<dbReference type="PANTHER" id="PTHR10210:SF32">
    <property type="entry name" value="RIBOSE-PHOSPHATE PYROPHOSPHOKINASE 2"/>
    <property type="match status" value="1"/>
</dbReference>
<dbReference type="GO" id="GO:0004749">
    <property type="term" value="F:ribose phosphate diphosphokinase activity"/>
    <property type="evidence" value="ECO:0007669"/>
    <property type="project" value="UniProtKB-EC"/>
</dbReference>
<dbReference type="InterPro" id="IPR005946">
    <property type="entry name" value="Rib-P_diPkinase"/>
</dbReference>
<dbReference type="GO" id="GO:0005524">
    <property type="term" value="F:ATP binding"/>
    <property type="evidence" value="ECO:0007669"/>
    <property type="project" value="UniProtKB-KW"/>
</dbReference>
<evidence type="ECO:0000256" key="5">
    <source>
        <dbReference type="ARBA" id="ARBA00022777"/>
    </source>
</evidence>
<feature type="domain" description="Phosphoribosyltransferase" evidence="8">
    <location>
        <begin position="177"/>
        <end position="273"/>
    </location>
</feature>
<protein>
    <recommendedName>
        <fullName evidence="1">ribose-phosphate diphosphokinase</fullName>
        <ecNumber evidence="1">2.7.6.1</ecNumber>
    </recommendedName>
</protein>
<dbReference type="SMART" id="SM01400">
    <property type="entry name" value="Pribosyltran_N"/>
    <property type="match status" value="1"/>
</dbReference>
<proteinExistence type="predicted"/>
<dbReference type="InterPro" id="IPR029057">
    <property type="entry name" value="PRTase-like"/>
</dbReference>
<evidence type="ECO:0000256" key="2">
    <source>
        <dbReference type="ARBA" id="ARBA00022679"/>
    </source>
</evidence>
<dbReference type="InterPro" id="IPR000836">
    <property type="entry name" value="PRTase_dom"/>
</dbReference>
<accession>A0A381P3E8</accession>
<sequence>MKGSRSPSVQMPVLSGASGGDIAESLASILGMDHVHLESRRFPDGEAYVKVPSEAIESLRSETVVLVSNTYPDSGIMQTVLLLGAINDVRRGDLSNLKGEGEQQMDDVGPGVILAIPYYGYARQDKRFSPGEAISARVIADVLAESCDGIVILDLHAPDVLEGMILPIEFVSSMPEIADSLHNDVAPDFILSPDKGAISRASEVAGLIGCEFSYLEKTRIDAHTIEHTPKDLDVAGKVVAIVDDMISTGGTICRASDALRRQGAKEIHAACTHGLFTGGALSRLANHVDDVHTTDSLPNPRANVSAAPALARGVRKLME</sequence>
<dbReference type="InterPro" id="IPR029099">
    <property type="entry name" value="Pribosyltran_N"/>
</dbReference>
<dbReference type="EMBL" id="UINC01000722">
    <property type="protein sequence ID" value="SUZ60163.1"/>
    <property type="molecule type" value="Genomic_DNA"/>
</dbReference>
<evidence type="ECO:0000256" key="1">
    <source>
        <dbReference type="ARBA" id="ARBA00013247"/>
    </source>
</evidence>
<evidence type="ECO:0000256" key="4">
    <source>
        <dbReference type="ARBA" id="ARBA00022741"/>
    </source>
</evidence>
<dbReference type="Pfam" id="PF13793">
    <property type="entry name" value="Pribosyltran_N"/>
    <property type="match status" value="1"/>
</dbReference>
<keyword evidence="4" id="KW-0547">Nucleotide-binding</keyword>
<keyword evidence="6" id="KW-0067">ATP-binding</keyword>
<evidence type="ECO:0000313" key="10">
    <source>
        <dbReference type="EMBL" id="SUZ60163.1"/>
    </source>
</evidence>
<dbReference type="GO" id="GO:0005737">
    <property type="term" value="C:cytoplasm"/>
    <property type="evidence" value="ECO:0007669"/>
    <property type="project" value="TreeGrafter"/>
</dbReference>
<keyword evidence="5" id="KW-0418">Kinase</keyword>